<dbReference type="RefSeq" id="XP_013314740.1">
    <property type="nucleotide sequence ID" value="XM_013459286.1"/>
</dbReference>
<dbReference type="SUPFAM" id="SSF81383">
    <property type="entry name" value="F-box domain"/>
    <property type="match status" value="1"/>
</dbReference>
<protein>
    <recommendedName>
        <fullName evidence="1">F-box domain-containing protein</fullName>
    </recommendedName>
</protein>
<name>A0A0D2EFD2_9EURO</name>
<dbReference type="Proteomes" id="UP000054342">
    <property type="component" value="Unassembled WGS sequence"/>
</dbReference>
<dbReference type="GeneID" id="25328446"/>
<evidence type="ECO:0000259" key="1">
    <source>
        <dbReference type="PROSITE" id="PS50181"/>
    </source>
</evidence>
<evidence type="ECO:0000313" key="2">
    <source>
        <dbReference type="EMBL" id="KIW54158.1"/>
    </source>
</evidence>
<dbReference type="CDD" id="cd09917">
    <property type="entry name" value="F-box_SF"/>
    <property type="match status" value="1"/>
</dbReference>
<organism evidence="2 3">
    <name type="scientific">Exophiala xenobiotica</name>
    <dbReference type="NCBI Taxonomy" id="348802"/>
    <lineage>
        <taxon>Eukaryota</taxon>
        <taxon>Fungi</taxon>
        <taxon>Dikarya</taxon>
        <taxon>Ascomycota</taxon>
        <taxon>Pezizomycotina</taxon>
        <taxon>Eurotiomycetes</taxon>
        <taxon>Chaetothyriomycetidae</taxon>
        <taxon>Chaetothyriales</taxon>
        <taxon>Herpotrichiellaceae</taxon>
        <taxon>Exophiala</taxon>
    </lineage>
</organism>
<reference evidence="2 3" key="1">
    <citation type="submission" date="2015-01" db="EMBL/GenBank/DDBJ databases">
        <title>The Genome Sequence of Exophiala xenobiotica CBS118157.</title>
        <authorList>
            <consortium name="The Broad Institute Genomics Platform"/>
            <person name="Cuomo C."/>
            <person name="de Hoog S."/>
            <person name="Gorbushina A."/>
            <person name="Stielow B."/>
            <person name="Teixiera M."/>
            <person name="Abouelleil A."/>
            <person name="Chapman S.B."/>
            <person name="Priest M."/>
            <person name="Young S.K."/>
            <person name="Wortman J."/>
            <person name="Nusbaum C."/>
            <person name="Birren B."/>
        </authorList>
    </citation>
    <scope>NUCLEOTIDE SEQUENCE [LARGE SCALE GENOMIC DNA]</scope>
    <source>
        <strain evidence="2 3">CBS 118157</strain>
    </source>
</reference>
<dbReference type="Pfam" id="PF00646">
    <property type="entry name" value="F-box"/>
    <property type="match status" value="1"/>
</dbReference>
<dbReference type="PROSITE" id="PS50181">
    <property type="entry name" value="FBOX"/>
    <property type="match status" value="1"/>
</dbReference>
<dbReference type="InterPro" id="IPR036047">
    <property type="entry name" value="F-box-like_dom_sf"/>
</dbReference>
<dbReference type="InterPro" id="IPR001810">
    <property type="entry name" value="F-box_dom"/>
</dbReference>
<dbReference type="SMART" id="SM00256">
    <property type="entry name" value="FBOX"/>
    <property type="match status" value="1"/>
</dbReference>
<dbReference type="AlphaFoldDB" id="A0A0D2EFD2"/>
<proteinExistence type="predicted"/>
<gene>
    <name evidence="2" type="ORF">PV05_06538</name>
</gene>
<keyword evidence="3" id="KW-1185">Reference proteome</keyword>
<sequence length="438" mass="50146">MKRRDKPMLTFSRQRLGQAFFSLPDEINVHILCYLSHADIFALRLTSRSLYSFLQSHACPITRAVLAQCAYDRTADESEEDNLVERRAEYSYNFIRTLYPQPTPCTSMDYLLQMLRRQHQIDKMLSVTLSFVQMRIYMMPSCPRFEDFRPYKRKLTRRMHLAAWTIYHFLENYRDILIYAHPEHHPVGEDHFAEGSPPDEPALPSLSSCRQCNESLKSVLRSYPGTEIIPAYHFYDLCRQHLRALSRAPSYAGTIERRLRGWSRKCPTEADLALYVIFGGIPELSKLSMLKGSYSQRIDAIAAFTDKVTSAAISNTLGPHARAPQYAPFTEENTLLPSASFDRLTNSLNVPFTAISHDSVSSIPIFDRFISASDEWITRMFELVKQENQIVTTFGFVQNVLAGKQEPPPPSRGKLDGEVERLTEGGDFDFLAPVKGFD</sequence>
<accession>A0A0D2EFD2</accession>
<feature type="domain" description="F-box" evidence="1">
    <location>
        <begin position="17"/>
        <end position="65"/>
    </location>
</feature>
<dbReference type="EMBL" id="KN847320">
    <property type="protein sequence ID" value="KIW54158.1"/>
    <property type="molecule type" value="Genomic_DNA"/>
</dbReference>
<dbReference type="OrthoDB" id="5396937at2759"/>
<evidence type="ECO:0000313" key="3">
    <source>
        <dbReference type="Proteomes" id="UP000054342"/>
    </source>
</evidence>